<dbReference type="GO" id="GO:0016094">
    <property type="term" value="P:polyprenol biosynthetic process"/>
    <property type="evidence" value="ECO:0007669"/>
    <property type="project" value="TreeGrafter"/>
</dbReference>
<keyword evidence="4" id="KW-1185">Reference proteome</keyword>
<comment type="similarity">
    <text evidence="2">Belongs to the UPP synthase family.</text>
</comment>
<dbReference type="HAMAP" id="MF_01139">
    <property type="entry name" value="ISPT"/>
    <property type="match status" value="1"/>
</dbReference>
<dbReference type="EMBL" id="CP093347">
    <property type="protein sequence ID" value="WOG99709.1"/>
    <property type="molecule type" value="Genomic_DNA"/>
</dbReference>
<dbReference type="GO" id="GO:0045547">
    <property type="term" value="F:ditrans,polycis-polyprenyl diphosphate synthase [(2E,6E)-farnesyl diphosphate specific] activity"/>
    <property type="evidence" value="ECO:0007669"/>
    <property type="project" value="TreeGrafter"/>
</dbReference>
<dbReference type="Gene3D" id="3.40.1180.10">
    <property type="entry name" value="Decaprenyl diphosphate synthase-like"/>
    <property type="match status" value="1"/>
</dbReference>
<dbReference type="Proteomes" id="UP000077755">
    <property type="component" value="Chromosome 5"/>
</dbReference>
<keyword evidence="1 2" id="KW-0808">Transferase</keyword>
<protein>
    <recommendedName>
        <fullName evidence="2">Alkyl transferase</fullName>
        <ecNumber evidence="2">2.5.1.-</ecNumber>
    </recommendedName>
</protein>
<dbReference type="PROSITE" id="PS01066">
    <property type="entry name" value="UPP_SYNTHASE"/>
    <property type="match status" value="1"/>
</dbReference>
<dbReference type="NCBIfam" id="TIGR00055">
    <property type="entry name" value="uppS"/>
    <property type="match status" value="1"/>
</dbReference>
<dbReference type="PANTHER" id="PTHR10291">
    <property type="entry name" value="DEHYDRODOLICHYL DIPHOSPHATE SYNTHASE FAMILY MEMBER"/>
    <property type="match status" value="1"/>
</dbReference>
<dbReference type="Pfam" id="PF01255">
    <property type="entry name" value="Prenyltransf"/>
    <property type="match status" value="1"/>
</dbReference>
<evidence type="ECO:0000256" key="2">
    <source>
        <dbReference type="RuleBase" id="RU363018"/>
    </source>
</evidence>
<gene>
    <name evidence="3" type="ORF">DCAR_0519064</name>
</gene>
<evidence type="ECO:0000313" key="3">
    <source>
        <dbReference type="EMBL" id="WOG99709.1"/>
    </source>
</evidence>
<evidence type="ECO:0000313" key="4">
    <source>
        <dbReference type="Proteomes" id="UP000077755"/>
    </source>
</evidence>
<dbReference type="SUPFAM" id="SSF64005">
    <property type="entry name" value="Undecaprenyl diphosphate synthase"/>
    <property type="match status" value="1"/>
</dbReference>
<dbReference type="InterPro" id="IPR036424">
    <property type="entry name" value="UPP_synth-like_sf"/>
</dbReference>
<dbReference type="AlphaFoldDB" id="A0AAF0X231"/>
<reference evidence="3" key="1">
    <citation type="journal article" date="2016" name="Nat. Genet.">
        <title>A high-quality carrot genome assembly provides new insights into carotenoid accumulation and asterid genome evolution.</title>
        <authorList>
            <person name="Iorizzo M."/>
            <person name="Ellison S."/>
            <person name="Senalik D."/>
            <person name="Zeng P."/>
            <person name="Satapoomin P."/>
            <person name="Huang J."/>
            <person name="Bowman M."/>
            <person name="Iovene M."/>
            <person name="Sanseverino W."/>
            <person name="Cavagnaro P."/>
            <person name="Yildiz M."/>
            <person name="Macko-Podgorni A."/>
            <person name="Moranska E."/>
            <person name="Grzebelus E."/>
            <person name="Grzebelus D."/>
            <person name="Ashrafi H."/>
            <person name="Zheng Z."/>
            <person name="Cheng S."/>
            <person name="Spooner D."/>
            <person name="Van Deynze A."/>
            <person name="Simon P."/>
        </authorList>
    </citation>
    <scope>NUCLEOTIDE SEQUENCE</scope>
    <source>
        <tissue evidence="3">Leaf</tissue>
    </source>
</reference>
<accession>A0AAF0X231</accession>
<dbReference type="EC" id="2.5.1.-" evidence="2"/>
<proteinExistence type="inferred from homology"/>
<organism evidence="3 4">
    <name type="scientific">Daucus carota subsp. sativus</name>
    <name type="common">Carrot</name>
    <dbReference type="NCBI Taxonomy" id="79200"/>
    <lineage>
        <taxon>Eukaryota</taxon>
        <taxon>Viridiplantae</taxon>
        <taxon>Streptophyta</taxon>
        <taxon>Embryophyta</taxon>
        <taxon>Tracheophyta</taxon>
        <taxon>Spermatophyta</taxon>
        <taxon>Magnoliopsida</taxon>
        <taxon>eudicotyledons</taxon>
        <taxon>Gunneridae</taxon>
        <taxon>Pentapetalae</taxon>
        <taxon>asterids</taxon>
        <taxon>campanulids</taxon>
        <taxon>Apiales</taxon>
        <taxon>Apiaceae</taxon>
        <taxon>Apioideae</taxon>
        <taxon>Scandiceae</taxon>
        <taxon>Daucinae</taxon>
        <taxon>Daucus</taxon>
        <taxon>Daucus sect. Daucus</taxon>
    </lineage>
</organism>
<dbReference type="GO" id="GO:0005783">
    <property type="term" value="C:endoplasmic reticulum"/>
    <property type="evidence" value="ECO:0007669"/>
    <property type="project" value="TreeGrafter"/>
</dbReference>
<dbReference type="InterPro" id="IPR001441">
    <property type="entry name" value="UPP_synth-like"/>
</dbReference>
<dbReference type="PANTHER" id="PTHR10291:SF18">
    <property type="entry name" value="DEHYDRODOLICHYL DIPHOSPHATE SYNTHASE CPT3"/>
    <property type="match status" value="1"/>
</dbReference>
<dbReference type="InterPro" id="IPR018520">
    <property type="entry name" value="UPP_synth-like_CS"/>
</dbReference>
<dbReference type="GO" id="GO:0000287">
    <property type="term" value="F:magnesium ion binding"/>
    <property type="evidence" value="ECO:0007669"/>
    <property type="project" value="UniProtKB-ARBA"/>
</dbReference>
<name>A0AAF0X231_DAUCS</name>
<reference evidence="3" key="2">
    <citation type="submission" date="2022-03" db="EMBL/GenBank/DDBJ databases">
        <title>Draft title - Genomic analysis of global carrot germplasm unveils the trajectory of domestication and the origin of high carotenoid orange carrot.</title>
        <authorList>
            <person name="Iorizzo M."/>
            <person name="Ellison S."/>
            <person name="Senalik D."/>
            <person name="Macko-Podgorni A."/>
            <person name="Grzebelus D."/>
            <person name="Bostan H."/>
            <person name="Rolling W."/>
            <person name="Curaba J."/>
            <person name="Simon P."/>
        </authorList>
    </citation>
    <scope>NUCLEOTIDE SEQUENCE</scope>
    <source>
        <tissue evidence="3">Leaf</tissue>
    </source>
</reference>
<dbReference type="CDD" id="cd00475">
    <property type="entry name" value="Cis_IPPS"/>
    <property type="match status" value="1"/>
</dbReference>
<evidence type="ECO:0000256" key="1">
    <source>
        <dbReference type="ARBA" id="ARBA00022679"/>
    </source>
</evidence>
<sequence length="290" mass="33278">MESQSSSSSQTTWFTYFVAFLRKCIFMVLSRGPIPSHIAFIMDGNRRFSKKNKLMEGAGHRVGFSALMSMLRYCYEFRVKYVTIFAFSIDNFNRRPEEVQSVMDLMLEKIEGLTKQESLVNQYGVKVRFVGNLQLLSRPVRLAAERAMVATADNSKAVLTICVAYTSTDEILHSVQESCEEKKEELSALEATGSGPYGLLGPNSNDKEHKECFINSKDIEKHMYVTPDPDIIVRTSGETRLSNFLLWQSSSTLLYSPLVLWPEIQFWHLVWAVIDFQRNYLYLMGKLKQQ</sequence>